<evidence type="ECO:0000259" key="1">
    <source>
        <dbReference type="Pfam" id="PF12680"/>
    </source>
</evidence>
<comment type="caution">
    <text evidence="2">The sequence shown here is derived from an EMBL/GenBank/DDBJ whole genome shotgun (WGS) entry which is preliminary data.</text>
</comment>
<sequence length="166" mass="17773">MTLDTTPDVTGSDATNVTSGRTPGAVVTAFFDAYRRHDVDGMVDLCSDNAEFSYVPFEAWGKQRVLRGDGKVRTIGKAIWAGLIHAFPDLTVDVHAIAESATGDVVAEVTIGGTQALPWGAIANRGRHYDEPHLFVFRVADGAVDGITAYWDGAGISRQLGHLEVD</sequence>
<keyword evidence="3" id="KW-1185">Reference proteome</keyword>
<reference evidence="3" key="1">
    <citation type="journal article" date="2019" name="Int. J. Syst. Evol. Microbiol.">
        <title>The Global Catalogue of Microorganisms (GCM) 10K type strain sequencing project: providing services to taxonomists for standard genome sequencing and annotation.</title>
        <authorList>
            <consortium name="The Broad Institute Genomics Platform"/>
            <consortium name="The Broad Institute Genome Sequencing Center for Infectious Disease"/>
            <person name="Wu L."/>
            <person name="Ma J."/>
        </authorList>
    </citation>
    <scope>NUCLEOTIDE SEQUENCE [LARGE SCALE GENOMIC DNA]</scope>
    <source>
        <strain evidence="3">CCUG 49018</strain>
    </source>
</reference>
<feature type="domain" description="SnoaL-like" evidence="1">
    <location>
        <begin position="27"/>
        <end position="144"/>
    </location>
</feature>
<protein>
    <submittedName>
        <fullName evidence="2">Nuclear transport factor 2 family protein</fullName>
    </submittedName>
</protein>
<dbReference type="Pfam" id="PF12680">
    <property type="entry name" value="SnoaL_2"/>
    <property type="match status" value="1"/>
</dbReference>
<gene>
    <name evidence="2" type="ORF">ACFQ34_31450</name>
</gene>
<proteinExistence type="predicted"/>
<dbReference type="SUPFAM" id="SSF54427">
    <property type="entry name" value="NTF2-like"/>
    <property type="match status" value="1"/>
</dbReference>
<dbReference type="InterPro" id="IPR037401">
    <property type="entry name" value="SnoaL-like"/>
</dbReference>
<dbReference type="RefSeq" id="WP_013673609.1">
    <property type="nucleotide sequence ID" value="NZ_BAABKS010000010.1"/>
</dbReference>
<accession>A0ABW3VT10</accession>
<organism evidence="2 3">
    <name type="scientific">Pseudonocardia benzenivorans</name>
    <dbReference type="NCBI Taxonomy" id="228005"/>
    <lineage>
        <taxon>Bacteria</taxon>
        <taxon>Bacillati</taxon>
        <taxon>Actinomycetota</taxon>
        <taxon>Actinomycetes</taxon>
        <taxon>Pseudonocardiales</taxon>
        <taxon>Pseudonocardiaceae</taxon>
        <taxon>Pseudonocardia</taxon>
    </lineage>
</organism>
<name>A0ABW3VT10_9PSEU</name>
<dbReference type="InterPro" id="IPR032710">
    <property type="entry name" value="NTF2-like_dom_sf"/>
</dbReference>
<evidence type="ECO:0000313" key="2">
    <source>
        <dbReference type="EMBL" id="MFD1237823.1"/>
    </source>
</evidence>
<dbReference type="EMBL" id="JBHTMB010000310">
    <property type="protein sequence ID" value="MFD1237823.1"/>
    <property type="molecule type" value="Genomic_DNA"/>
</dbReference>
<dbReference type="Gene3D" id="3.10.450.50">
    <property type="match status" value="1"/>
</dbReference>
<evidence type="ECO:0000313" key="3">
    <source>
        <dbReference type="Proteomes" id="UP001597182"/>
    </source>
</evidence>
<dbReference type="Proteomes" id="UP001597182">
    <property type="component" value="Unassembled WGS sequence"/>
</dbReference>